<reference evidence="1" key="1">
    <citation type="submission" date="2018-02" db="EMBL/GenBank/DDBJ databases">
        <title>Rhizophora mucronata_Transcriptome.</title>
        <authorList>
            <person name="Meera S.P."/>
            <person name="Sreeshan A."/>
            <person name="Augustine A."/>
        </authorList>
    </citation>
    <scope>NUCLEOTIDE SEQUENCE</scope>
    <source>
        <tissue evidence="1">Leaf</tissue>
    </source>
</reference>
<name>A0A2P2IRG9_RHIMU</name>
<evidence type="ECO:0000313" key="1">
    <source>
        <dbReference type="EMBL" id="MBW83780.1"/>
    </source>
</evidence>
<proteinExistence type="predicted"/>
<accession>A0A2P2IRG9</accession>
<dbReference type="AlphaFoldDB" id="A0A2P2IRG9"/>
<sequence>MEISLSSYHYPVVHDMEFNSNNSHFIPRMEVNQNRIVHQI</sequence>
<protein>
    <submittedName>
        <fullName evidence="1">Uncharacterized protein</fullName>
    </submittedName>
</protein>
<organism evidence="1">
    <name type="scientific">Rhizophora mucronata</name>
    <name type="common">Asiatic mangrove</name>
    <dbReference type="NCBI Taxonomy" id="61149"/>
    <lineage>
        <taxon>Eukaryota</taxon>
        <taxon>Viridiplantae</taxon>
        <taxon>Streptophyta</taxon>
        <taxon>Embryophyta</taxon>
        <taxon>Tracheophyta</taxon>
        <taxon>Spermatophyta</taxon>
        <taxon>Magnoliopsida</taxon>
        <taxon>eudicotyledons</taxon>
        <taxon>Gunneridae</taxon>
        <taxon>Pentapetalae</taxon>
        <taxon>rosids</taxon>
        <taxon>fabids</taxon>
        <taxon>Malpighiales</taxon>
        <taxon>Rhizophoraceae</taxon>
        <taxon>Rhizophora</taxon>
    </lineage>
</organism>
<dbReference type="EMBL" id="GGEC01003297">
    <property type="protein sequence ID" value="MBW83780.1"/>
    <property type="molecule type" value="Transcribed_RNA"/>
</dbReference>